<dbReference type="EMBL" id="JACEZT010000006">
    <property type="protein sequence ID" value="MBA5637715.1"/>
    <property type="molecule type" value="Genomic_DNA"/>
</dbReference>
<dbReference type="SUPFAM" id="SSF56935">
    <property type="entry name" value="Porins"/>
    <property type="match status" value="1"/>
</dbReference>
<dbReference type="Proteomes" id="UP000534388">
    <property type="component" value="Unassembled WGS sequence"/>
</dbReference>
<keyword evidence="5" id="KW-0798">TonB box</keyword>
<evidence type="ECO:0000259" key="8">
    <source>
        <dbReference type="Pfam" id="PF07715"/>
    </source>
</evidence>
<feature type="signal peptide" evidence="6">
    <location>
        <begin position="1"/>
        <end position="30"/>
    </location>
</feature>
<dbReference type="Gene3D" id="2.40.170.20">
    <property type="entry name" value="TonB-dependent receptor, beta-barrel domain"/>
    <property type="match status" value="1"/>
</dbReference>
<dbReference type="RefSeq" id="WP_182162567.1">
    <property type="nucleotide sequence ID" value="NZ_JACEZT010000006.1"/>
</dbReference>
<evidence type="ECO:0000259" key="7">
    <source>
        <dbReference type="Pfam" id="PF00593"/>
    </source>
</evidence>
<dbReference type="Pfam" id="PF07715">
    <property type="entry name" value="Plug"/>
    <property type="match status" value="1"/>
</dbReference>
<dbReference type="Gene3D" id="2.170.130.10">
    <property type="entry name" value="TonB-dependent receptor, plug domain"/>
    <property type="match status" value="1"/>
</dbReference>
<name>A0A7W2ESI2_9BURK</name>
<dbReference type="InterPro" id="IPR012910">
    <property type="entry name" value="Plug_dom"/>
</dbReference>
<dbReference type="GO" id="GO:0009279">
    <property type="term" value="C:cell outer membrane"/>
    <property type="evidence" value="ECO:0007669"/>
    <property type="project" value="UniProtKB-SubCell"/>
</dbReference>
<dbReference type="PANTHER" id="PTHR47234:SF3">
    <property type="entry name" value="SECRETIN_TONB SHORT N-TERMINAL DOMAIN-CONTAINING PROTEIN"/>
    <property type="match status" value="1"/>
</dbReference>
<evidence type="ECO:0000256" key="6">
    <source>
        <dbReference type="SAM" id="SignalP"/>
    </source>
</evidence>
<dbReference type="PANTHER" id="PTHR47234">
    <property type="match status" value="1"/>
</dbReference>
<keyword evidence="3 5" id="KW-0472">Membrane</keyword>
<proteinExistence type="inferred from homology"/>
<dbReference type="AlphaFoldDB" id="A0A7W2ESI2"/>
<keyword evidence="10" id="KW-1185">Reference proteome</keyword>
<reference evidence="9 10" key="1">
    <citation type="submission" date="2020-07" db="EMBL/GenBank/DDBJ databases">
        <title>Novel species isolated from subtropical streams in China.</title>
        <authorList>
            <person name="Lu H."/>
        </authorList>
    </citation>
    <scope>NUCLEOTIDE SEQUENCE [LARGE SCALE GENOMIC DNA]</scope>
    <source>
        <strain evidence="9 10">LX20W</strain>
    </source>
</reference>
<comment type="subcellular location">
    <subcellularLocation>
        <location evidence="1 5">Cell outer membrane</location>
    </subcellularLocation>
</comment>
<evidence type="ECO:0000256" key="2">
    <source>
        <dbReference type="ARBA" id="ARBA00009810"/>
    </source>
</evidence>
<keyword evidence="4" id="KW-0998">Cell outer membrane</keyword>
<dbReference type="Pfam" id="PF00593">
    <property type="entry name" value="TonB_dep_Rec_b-barrel"/>
    <property type="match status" value="1"/>
</dbReference>
<keyword evidence="9" id="KW-0675">Receptor</keyword>
<feature type="chain" id="PRO_5031279027" evidence="6">
    <location>
        <begin position="31"/>
        <end position="799"/>
    </location>
</feature>
<evidence type="ECO:0000256" key="1">
    <source>
        <dbReference type="ARBA" id="ARBA00004442"/>
    </source>
</evidence>
<accession>A0A7W2ESI2</accession>
<comment type="similarity">
    <text evidence="2 5">Belongs to the TonB-dependent receptor family.</text>
</comment>
<evidence type="ECO:0000313" key="9">
    <source>
        <dbReference type="EMBL" id="MBA5637715.1"/>
    </source>
</evidence>
<organism evidence="9 10">
    <name type="scientific">Rugamonas brunnea</name>
    <dbReference type="NCBI Taxonomy" id="2758569"/>
    <lineage>
        <taxon>Bacteria</taxon>
        <taxon>Pseudomonadati</taxon>
        <taxon>Pseudomonadota</taxon>
        <taxon>Betaproteobacteria</taxon>
        <taxon>Burkholderiales</taxon>
        <taxon>Oxalobacteraceae</taxon>
        <taxon>Telluria group</taxon>
        <taxon>Rugamonas</taxon>
    </lineage>
</organism>
<dbReference type="InterPro" id="IPR037066">
    <property type="entry name" value="Plug_dom_sf"/>
</dbReference>
<evidence type="ECO:0000256" key="5">
    <source>
        <dbReference type="RuleBase" id="RU003357"/>
    </source>
</evidence>
<comment type="caution">
    <text evidence="9">The sequence shown here is derived from an EMBL/GenBank/DDBJ whole genome shotgun (WGS) entry which is preliminary data.</text>
</comment>
<dbReference type="InterPro" id="IPR036942">
    <property type="entry name" value="Beta-barrel_TonB_sf"/>
</dbReference>
<evidence type="ECO:0000256" key="3">
    <source>
        <dbReference type="ARBA" id="ARBA00023136"/>
    </source>
</evidence>
<evidence type="ECO:0000256" key="4">
    <source>
        <dbReference type="ARBA" id="ARBA00023237"/>
    </source>
</evidence>
<keyword evidence="6" id="KW-0732">Signal</keyword>
<sequence>MLTPTILRRAVLFSLYGGAALAGLSPAALAQTAPDAAKDDAIQTVNVVGSRRVASSATDTTVPVDVIPLNKVAESGGQFDLAQTLTNISPSFNSTRQTGADGADLVDSAALRGLGSDQTLVLVNGKRRHTTALVNLFGARNRGNTGTDMNAIPMLAIKDVQVLRDGAAAQYGSDAIAGVMDIGLKKSLGCEAVAGYSQYSVGDGKNYLASAYCGVRLGEKGVIGITGEYLDRGRSNRAEPGNPRIIGDTKAENQTLYVNGELPTPAGKLYFTAGAQSRDASSAAWARGGVGTDDIPSRNSAAMYPNGFVPFINGKIDDQYATIGHRGLIGEWNADFSQTYGYNKMMYDISHTLNASIANADLLAGGKGISPDNFKAGGFSFQQLTTNVDFTRFYDTVMSGLNVAFGAEYRSETYKIFAGEPGSYSDADGVGFGGNAGSQGFPGFRPSDQTNAKRHSSAGYVDLELDLNPIVKTQAAVRYENYSDFGSTVTGKLAGSVRAADTVLLRGSASTGFRAPSLQQKYFSSTFTDFVAGVPTDVVLAPNGGPVANLAGIPKLKEEKSTSFTLGTTWTPSNNASVTADLYQIKIKDRIVLSGRFDSTNYPDLAAKLATLGVGQAQFFVNSVDTKTSGLDLTASHKTNFGPNKMTTYLAANFSKTEVTGIHAPASLKGYEDVLLSERERLFIEQGGPRSKFTLGFDYVAGALESDLKVIHYGPQTLGTFDGTAAGVPNAHYESKTSADLAFTYTINKNTKFTFGGTNIFNVKPTPQDPNETDNGFKYDSVQFGLNGASYFGRLWVKF</sequence>
<evidence type="ECO:0000313" key="10">
    <source>
        <dbReference type="Proteomes" id="UP000534388"/>
    </source>
</evidence>
<protein>
    <submittedName>
        <fullName evidence="9">TonB-dependent receptor</fullName>
    </submittedName>
</protein>
<dbReference type="InterPro" id="IPR000531">
    <property type="entry name" value="Beta-barrel_TonB"/>
</dbReference>
<gene>
    <name evidence="9" type="ORF">H3H37_11675</name>
</gene>
<feature type="domain" description="TonB-dependent receptor-like beta-barrel" evidence="7">
    <location>
        <begin position="287"/>
        <end position="760"/>
    </location>
</feature>
<feature type="domain" description="TonB-dependent receptor plug" evidence="8">
    <location>
        <begin position="58"/>
        <end position="179"/>
    </location>
</feature>